<keyword evidence="4" id="KW-0812">Transmembrane</keyword>
<evidence type="ECO:0000313" key="5">
    <source>
        <dbReference type="EMBL" id="KOS44682.1"/>
    </source>
</evidence>
<evidence type="ECO:0000313" key="6">
    <source>
        <dbReference type="Proteomes" id="UP000037696"/>
    </source>
</evidence>
<dbReference type="Pfam" id="PF00400">
    <property type="entry name" value="WD40"/>
    <property type="match status" value="3"/>
</dbReference>
<dbReference type="Gene3D" id="2.130.10.10">
    <property type="entry name" value="YVTN repeat-like/Quinoprotein amine dehydrogenase"/>
    <property type="match status" value="1"/>
</dbReference>
<dbReference type="InterPro" id="IPR015943">
    <property type="entry name" value="WD40/YVTN_repeat-like_dom_sf"/>
</dbReference>
<comment type="caution">
    <text evidence="5">The sequence shown here is derived from an EMBL/GenBank/DDBJ whole genome shotgun (WGS) entry which is preliminary data.</text>
</comment>
<dbReference type="STRING" id="229535.A0A0M9WH51"/>
<keyword evidence="4" id="KW-0472">Membrane</keyword>
<dbReference type="Proteomes" id="UP000037696">
    <property type="component" value="Unassembled WGS sequence"/>
</dbReference>
<dbReference type="InterPro" id="IPR020472">
    <property type="entry name" value="WD40_PAC1"/>
</dbReference>
<keyword evidence="4" id="KW-1133">Transmembrane helix</keyword>
<keyword evidence="1 3" id="KW-0853">WD repeat</keyword>
<dbReference type="SMART" id="SM00320">
    <property type="entry name" value="WD40"/>
    <property type="match status" value="3"/>
</dbReference>
<accession>A0A0M9WH51</accession>
<gene>
    <name evidence="5" type="ORF">ACN38_g4387</name>
</gene>
<feature type="repeat" description="WD" evidence="3">
    <location>
        <begin position="76"/>
        <end position="117"/>
    </location>
</feature>
<dbReference type="AlphaFoldDB" id="A0A0M9WH51"/>
<evidence type="ECO:0000256" key="3">
    <source>
        <dbReference type="PROSITE-ProRule" id="PRU00221"/>
    </source>
</evidence>
<feature type="repeat" description="WD" evidence="3">
    <location>
        <begin position="44"/>
        <end position="75"/>
    </location>
</feature>
<keyword evidence="6" id="KW-1185">Reference proteome</keyword>
<dbReference type="PRINTS" id="PR00320">
    <property type="entry name" value="GPROTEINBRPT"/>
</dbReference>
<sequence>MMLRERERSGRMYYVVRYNAAILWISYQLRMVLSLTLIRISMKVIFSPDSRLLAFHSSDRTVRLWDTATRTLYQPLEGHFDQVRSVIFSPDSRLLASRSSDHTVRLWDTATGTLQHTLEGHSDQVRSVTFSPDSQLLASSHSSDRTVWLWNTATGVL</sequence>
<protein>
    <submittedName>
        <fullName evidence="5">Uncharacterized protein</fullName>
    </submittedName>
</protein>
<evidence type="ECO:0000256" key="1">
    <source>
        <dbReference type="ARBA" id="ARBA00022574"/>
    </source>
</evidence>
<organism evidence="5 6">
    <name type="scientific">Penicillium nordicum</name>
    <dbReference type="NCBI Taxonomy" id="229535"/>
    <lineage>
        <taxon>Eukaryota</taxon>
        <taxon>Fungi</taxon>
        <taxon>Dikarya</taxon>
        <taxon>Ascomycota</taxon>
        <taxon>Pezizomycotina</taxon>
        <taxon>Eurotiomycetes</taxon>
        <taxon>Eurotiomycetidae</taxon>
        <taxon>Eurotiales</taxon>
        <taxon>Aspergillaceae</taxon>
        <taxon>Penicillium</taxon>
    </lineage>
</organism>
<keyword evidence="2" id="KW-0677">Repeat</keyword>
<feature type="transmembrane region" description="Helical" evidence="4">
    <location>
        <begin position="21"/>
        <end position="42"/>
    </location>
</feature>
<dbReference type="PROSITE" id="PS50082">
    <property type="entry name" value="WD_REPEATS_2"/>
    <property type="match status" value="3"/>
</dbReference>
<dbReference type="InterPro" id="IPR036322">
    <property type="entry name" value="WD40_repeat_dom_sf"/>
</dbReference>
<reference evidence="5 6" key="1">
    <citation type="submission" date="2015-08" db="EMBL/GenBank/DDBJ databases">
        <title>Genome sequencing of Penicillium nordicum.</title>
        <authorList>
            <person name="Nguyen H.D."/>
            <person name="Seifert K.A."/>
        </authorList>
    </citation>
    <scope>NUCLEOTIDE SEQUENCE [LARGE SCALE GENOMIC DNA]</scope>
    <source>
        <strain evidence="5 6">DAOMC 185683</strain>
    </source>
</reference>
<name>A0A0M9WH51_9EURO</name>
<evidence type="ECO:0000256" key="2">
    <source>
        <dbReference type="ARBA" id="ARBA00022737"/>
    </source>
</evidence>
<proteinExistence type="predicted"/>
<evidence type="ECO:0000256" key="4">
    <source>
        <dbReference type="SAM" id="Phobius"/>
    </source>
</evidence>
<dbReference type="PANTHER" id="PTHR19879:SF9">
    <property type="entry name" value="TRANSCRIPTION INITIATION FACTOR TFIID SUBUNIT 5"/>
    <property type="match status" value="1"/>
</dbReference>
<dbReference type="PROSITE" id="PS50294">
    <property type="entry name" value="WD_REPEATS_REGION"/>
    <property type="match status" value="2"/>
</dbReference>
<dbReference type="SUPFAM" id="SSF50978">
    <property type="entry name" value="WD40 repeat-like"/>
    <property type="match status" value="1"/>
</dbReference>
<feature type="repeat" description="WD" evidence="3">
    <location>
        <begin position="118"/>
        <end position="157"/>
    </location>
</feature>
<dbReference type="EMBL" id="LHQQ01000056">
    <property type="protein sequence ID" value="KOS44682.1"/>
    <property type="molecule type" value="Genomic_DNA"/>
</dbReference>
<dbReference type="PANTHER" id="PTHR19879">
    <property type="entry name" value="TRANSCRIPTION INITIATION FACTOR TFIID"/>
    <property type="match status" value="1"/>
</dbReference>
<dbReference type="OrthoDB" id="4360782at2759"/>
<dbReference type="InterPro" id="IPR001680">
    <property type="entry name" value="WD40_rpt"/>
</dbReference>